<evidence type="ECO:0000313" key="2">
    <source>
        <dbReference type="Proteomes" id="UP000438093"/>
    </source>
</evidence>
<comment type="caution">
    <text evidence="1">The sequence shown here is derived from an EMBL/GenBank/DDBJ whole genome shotgun (WGS) entry which is preliminary data.</text>
</comment>
<dbReference type="EMBL" id="VTFY01000001">
    <property type="protein sequence ID" value="MRX81249.1"/>
    <property type="molecule type" value="Genomic_DNA"/>
</dbReference>
<dbReference type="InterPro" id="IPR011050">
    <property type="entry name" value="Pectin_lyase_fold/virulence"/>
</dbReference>
<dbReference type="InterPro" id="IPR023833">
    <property type="entry name" value="Signal_pept_SipW-depend-type"/>
</dbReference>
<proteinExistence type="predicted"/>
<keyword evidence="2" id="KW-1185">Reference proteome</keyword>
<name>A0A6N7RJ14_9ACTN</name>
<gene>
    <name evidence="1" type="ORF">GJG86_01860</name>
</gene>
<dbReference type="RefSeq" id="WP_154332131.1">
    <property type="nucleotide sequence ID" value="NZ_VTFY01000001.1"/>
</dbReference>
<dbReference type="Proteomes" id="UP000438093">
    <property type="component" value="Unassembled WGS sequence"/>
</dbReference>
<dbReference type="AlphaFoldDB" id="A0A6N7RJ14"/>
<protein>
    <submittedName>
        <fullName evidence="1">Uncharacterized protein</fullName>
    </submittedName>
</protein>
<accession>A0A6N7RJ14</accession>
<sequence length="492" mass="50673">METTNNRKLIVSAALIVASVALLLGLTFAWFTDTAANKGNKIQAGTLGITATVASYDAAGDVRVAAGELGTDMIPDDLAFGAASDVEAPGVHVIQQTNWEPGQRDAKLLTVTNAGDLATKIKLRFDIVEGGLTDALWYDFVLVEDGVAVGQFTQWPMNTLETVGSAYEGHVAPGESVQFLLLYGMSENAGNQYQGKAFEADVSVVAAQDTAEVDGFGNADYDKDAAYPTVVSTAEEFDQAIAAGGIVQLAEDLTVDASKTIGADTTIDLQGNTLVVAEGTQSIKAGSGTTLTIEGDGSIDGVVYADKGAAVVINAGDDFSVNASSSNGWAVYGALGSRVAVHGGTYTSSQKGAGVIHVLGSSLSVENAAIVVGSASVMNSSGVCSNAPETYLENVQVQGSYSIAVDLKNANGSSVIRGGSFSTDKSADGFASPTIRYQGTLEISDAVVTRVSTGILFSRSFPTPTEVEGLTCSNVTFVEVDGATGQDIDYKH</sequence>
<evidence type="ECO:0000313" key="1">
    <source>
        <dbReference type="EMBL" id="MRX81249.1"/>
    </source>
</evidence>
<dbReference type="NCBIfam" id="TIGR04088">
    <property type="entry name" value="cognate_SipW"/>
    <property type="match status" value="1"/>
</dbReference>
<dbReference type="SUPFAM" id="SSF51126">
    <property type="entry name" value="Pectin lyase-like"/>
    <property type="match status" value="1"/>
</dbReference>
<organism evidence="1 2">
    <name type="scientific">Eggerthella guodeyinii</name>
    <dbReference type="NCBI Taxonomy" id="2690837"/>
    <lineage>
        <taxon>Bacteria</taxon>
        <taxon>Bacillati</taxon>
        <taxon>Actinomycetota</taxon>
        <taxon>Coriobacteriia</taxon>
        <taxon>Eggerthellales</taxon>
        <taxon>Eggerthellaceae</taxon>
        <taxon>Eggerthella</taxon>
    </lineage>
</organism>
<reference evidence="2" key="1">
    <citation type="submission" date="2019-08" db="EMBL/GenBank/DDBJ databases">
        <title>Arthrobacter sp. nov., isolated from plateau pika and Tibetan wild ass.</title>
        <authorList>
            <person name="Ge Y."/>
        </authorList>
    </citation>
    <scope>NUCLEOTIDE SEQUENCE [LARGE SCALE GENOMIC DNA]</scope>
    <source>
        <strain evidence="2">HF-4214</strain>
    </source>
</reference>